<dbReference type="AlphaFoldDB" id="A0AAE0PVD8"/>
<dbReference type="Proteomes" id="UP001274896">
    <property type="component" value="Unassembled WGS sequence"/>
</dbReference>
<dbReference type="EMBL" id="JAUCMX010000028">
    <property type="protein sequence ID" value="KAK3507998.1"/>
    <property type="molecule type" value="Genomic_DNA"/>
</dbReference>
<feature type="region of interest" description="Disordered" evidence="1">
    <location>
        <begin position="167"/>
        <end position="208"/>
    </location>
</feature>
<sequence>MCIVCIVCSPKGKAPKVALDKDVCWKYKRLCSPVFNPHIVYLLTMQLLSSQFHSPGARISSNQIYTTFETLLTMARNGASCILSCTFSGKMDKCKDLSEFDKDQIVMARPLDQSISKTAALVGCSRSAVVSIYQKWSKEGTVVNRPFVFSCANRIGDGRRKKVLRYTDLTHSHSGDGDERSSPPKPGEKPHSDRGRHSESSLSTYPYLLHPQSLHPIASYPH</sequence>
<name>A0AAE0PVD8_9TELE</name>
<organism evidence="2 3">
    <name type="scientific">Hemibagrus guttatus</name>
    <dbReference type="NCBI Taxonomy" id="175788"/>
    <lineage>
        <taxon>Eukaryota</taxon>
        <taxon>Metazoa</taxon>
        <taxon>Chordata</taxon>
        <taxon>Craniata</taxon>
        <taxon>Vertebrata</taxon>
        <taxon>Euteleostomi</taxon>
        <taxon>Actinopterygii</taxon>
        <taxon>Neopterygii</taxon>
        <taxon>Teleostei</taxon>
        <taxon>Ostariophysi</taxon>
        <taxon>Siluriformes</taxon>
        <taxon>Bagridae</taxon>
        <taxon>Hemibagrus</taxon>
    </lineage>
</organism>
<feature type="compositionally biased region" description="Basic and acidic residues" evidence="1">
    <location>
        <begin position="168"/>
        <end position="199"/>
    </location>
</feature>
<evidence type="ECO:0000313" key="3">
    <source>
        <dbReference type="Proteomes" id="UP001274896"/>
    </source>
</evidence>
<proteinExistence type="predicted"/>
<dbReference type="InterPro" id="IPR036388">
    <property type="entry name" value="WH-like_DNA-bd_sf"/>
</dbReference>
<protein>
    <submittedName>
        <fullName evidence="2">Uncharacterized protein</fullName>
    </submittedName>
</protein>
<dbReference type="Gene3D" id="1.10.10.10">
    <property type="entry name" value="Winged helix-like DNA-binding domain superfamily/Winged helix DNA-binding domain"/>
    <property type="match status" value="1"/>
</dbReference>
<reference evidence="2" key="1">
    <citation type="submission" date="2023-06" db="EMBL/GenBank/DDBJ databases">
        <title>Male Hemibagrus guttatus genome.</title>
        <authorList>
            <person name="Bian C."/>
        </authorList>
    </citation>
    <scope>NUCLEOTIDE SEQUENCE</scope>
    <source>
        <strain evidence="2">Male_cb2023</strain>
        <tissue evidence="2">Muscle</tissue>
    </source>
</reference>
<accession>A0AAE0PVD8</accession>
<gene>
    <name evidence="2" type="ORF">QTP70_010154</name>
</gene>
<keyword evidence="3" id="KW-1185">Reference proteome</keyword>
<evidence type="ECO:0000256" key="1">
    <source>
        <dbReference type="SAM" id="MobiDB-lite"/>
    </source>
</evidence>
<comment type="caution">
    <text evidence="2">The sequence shown here is derived from an EMBL/GenBank/DDBJ whole genome shotgun (WGS) entry which is preliminary data.</text>
</comment>
<evidence type="ECO:0000313" key="2">
    <source>
        <dbReference type="EMBL" id="KAK3507998.1"/>
    </source>
</evidence>